<dbReference type="PROSITE" id="PS50850">
    <property type="entry name" value="MFS"/>
    <property type="match status" value="1"/>
</dbReference>
<dbReference type="STRING" id="1220188.A0A4S3JIA3"/>
<accession>A0A4S3JIA3</accession>
<reference evidence="7 8" key="1">
    <citation type="submission" date="2019-03" db="EMBL/GenBank/DDBJ databases">
        <title>The genome sequence of a newly discovered highly antifungal drug resistant Aspergillus species, Aspergillus tanneri NIH 1004.</title>
        <authorList>
            <person name="Mounaud S."/>
            <person name="Singh I."/>
            <person name="Joardar V."/>
            <person name="Pakala S."/>
            <person name="Pakala S."/>
            <person name="Venepally P."/>
            <person name="Hoover J."/>
            <person name="Nierman W."/>
            <person name="Chung J."/>
            <person name="Losada L."/>
        </authorList>
    </citation>
    <scope>NUCLEOTIDE SEQUENCE [LARGE SCALE GENOMIC DNA]</scope>
    <source>
        <strain evidence="7 8">NIH1004</strain>
    </source>
</reference>
<gene>
    <name evidence="7" type="ORF">EYZ11_005407</name>
</gene>
<evidence type="ECO:0000313" key="8">
    <source>
        <dbReference type="Proteomes" id="UP000308092"/>
    </source>
</evidence>
<evidence type="ECO:0000256" key="5">
    <source>
        <dbReference type="SAM" id="Phobius"/>
    </source>
</evidence>
<organism evidence="7 8">
    <name type="scientific">Aspergillus tanneri</name>
    <dbReference type="NCBI Taxonomy" id="1220188"/>
    <lineage>
        <taxon>Eukaryota</taxon>
        <taxon>Fungi</taxon>
        <taxon>Dikarya</taxon>
        <taxon>Ascomycota</taxon>
        <taxon>Pezizomycotina</taxon>
        <taxon>Eurotiomycetes</taxon>
        <taxon>Eurotiomycetidae</taxon>
        <taxon>Eurotiales</taxon>
        <taxon>Aspergillaceae</taxon>
        <taxon>Aspergillus</taxon>
        <taxon>Aspergillus subgen. Circumdati</taxon>
    </lineage>
</organism>
<evidence type="ECO:0000256" key="1">
    <source>
        <dbReference type="ARBA" id="ARBA00004141"/>
    </source>
</evidence>
<evidence type="ECO:0000256" key="2">
    <source>
        <dbReference type="ARBA" id="ARBA00022692"/>
    </source>
</evidence>
<evidence type="ECO:0000313" key="7">
    <source>
        <dbReference type="EMBL" id="THC95123.1"/>
    </source>
</evidence>
<dbReference type="Pfam" id="PF07690">
    <property type="entry name" value="MFS_1"/>
    <property type="match status" value="1"/>
</dbReference>
<dbReference type="AlphaFoldDB" id="A0A4S3JIA3"/>
<dbReference type="InterPro" id="IPR036259">
    <property type="entry name" value="MFS_trans_sf"/>
</dbReference>
<feature type="transmembrane region" description="Helical" evidence="5">
    <location>
        <begin position="39"/>
        <end position="56"/>
    </location>
</feature>
<dbReference type="InterPro" id="IPR020846">
    <property type="entry name" value="MFS_dom"/>
</dbReference>
<dbReference type="GO" id="GO:0005886">
    <property type="term" value="C:plasma membrane"/>
    <property type="evidence" value="ECO:0007669"/>
    <property type="project" value="TreeGrafter"/>
</dbReference>
<evidence type="ECO:0000259" key="6">
    <source>
        <dbReference type="PROSITE" id="PS50850"/>
    </source>
</evidence>
<keyword evidence="2 5" id="KW-0812">Transmembrane</keyword>
<feature type="domain" description="Major facilitator superfamily (MFS) profile" evidence="6">
    <location>
        <begin position="1"/>
        <end position="143"/>
    </location>
</feature>
<dbReference type="InterPro" id="IPR011701">
    <property type="entry name" value="MFS"/>
</dbReference>
<dbReference type="SUPFAM" id="SSF103473">
    <property type="entry name" value="MFS general substrate transporter"/>
    <property type="match status" value="1"/>
</dbReference>
<dbReference type="VEuPathDB" id="FungiDB:EYZ11_005407"/>
<comment type="caution">
    <text evidence="7">The sequence shown here is derived from an EMBL/GenBank/DDBJ whole genome shotgun (WGS) entry which is preliminary data.</text>
</comment>
<sequence length="143" mass="15000">MGNICIFDVHSRSSHRIQGIGCGPAFWAPLSEAYGRKRAMLPAYFAGTIFAVGAGVSSNIQTLLITRFFGGAFAAAPVAITGGVMSDIWSAEQRGIASVAYTMAVVGGPTIGPIVGGAIIQGRLGWRWTEYVSAARKLSDNSF</sequence>
<dbReference type="PANTHER" id="PTHR23502">
    <property type="entry name" value="MAJOR FACILITATOR SUPERFAMILY"/>
    <property type="match status" value="1"/>
</dbReference>
<comment type="subcellular location">
    <subcellularLocation>
        <location evidence="1">Membrane</location>
        <topology evidence="1">Multi-pass membrane protein</topology>
    </subcellularLocation>
</comment>
<keyword evidence="4 5" id="KW-0472">Membrane</keyword>
<evidence type="ECO:0000256" key="4">
    <source>
        <dbReference type="ARBA" id="ARBA00023136"/>
    </source>
</evidence>
<dbReference type="GO" id="GO:0022857">
    <property type="term" value="F:transmembrane transporter activity"/>
    <property type="evidence" value="ECO:0007669"/>
    <property type="project" value="InterPro"/>
</dbReference>
<evidence type="ECO:0000256" key="3">
    <source>
        <dbReference type="ARBA" id="ARBA00022989"/>
    </source>
</evidence>
<keyword evidence="8" id="KW-1185">Reference proteome</keyword>
<keyword evidence="3 5" id="KW-1133">Transmembrane helix</keyword>
<dbReference type="Gene3D" id="1.20.1720.10">
    <property type="entry name" value="Multidrug resistance protein D"/>
    <property type="match status" value="1"/>
</dbReference>
<protein>
    <recommendedName>
        <fullName evidence="6">Major facilitator superfamily (MFS) profile domain-containing protein</fullName>
    </recommendedName>
</protein>
<dbReference type="PANTHER" id="PTHR23502:SF59">
    <property type="entry name" value="MULTIDRUG TRANSPORTER, PUTATIVE (AFU_ORTHOLOGUE AFUA_1G10370)-RELATED"/>
    <property type="match status" value="1"/>
</dbReference>
<dbReference type="Proteomes" id="UP000308092">
    <property type="component" value="Unassembled WGS sequence"/>
</dbReference>
<feature type="transmembrane region" description="Helical" evidence="5">
    <location>
        <begin position="95"/>
        <end position="120"/>
    </location>
</feature>
<dbReference type="EMBL" id="SOSA01000172">
    <property type="protein sequence ID" value="THC95123.1"/>
    <property type="molecule type" value="Genomic_DNA"/>
</dbReference>
<name>A0A4S3JIA3_9EURO</name>
<proteinExistence type="predicted"/>
<feature type="transmembrane region" description="Helical" evidence="5">
    <location>
        <begin position="68"/>
        <end position="89"/>
    </location>
</feature>